<evidence type="ECO:0000313" key="3">
    <source>
        <dbReference type="Proteomes" id="UP000269721"/>
    </source>
</evidence>
<feature type="region of interest" description="Disordered" evidence="1">
    <location>
        <begin position="1"/>
        <end position="29"/>
    </location>
</feature>
<name>A0A4P9WKT2_9FUNG</name>
<feature type="compositionally biased region" description="Polar residues" evidence="1">
    <location>
        <begin position="132"/>
        <end position="142"/>
    </location>
</feature>
<protein>
    <submittedName>
        <fullName evidence="2">Uncharacterized protein</fullName>
    </submittedName>
</protein>
<proteinExistence type="predicted"/>
<feature type="region of interest" description="Disordered" evidence="1">
    <location>
        <begin position="131"/>
        <end position="150"/>
    </location>
</feature>
<evidence type="ECO:0000313" key="2">
    <source>
        <dbReference type="EMBL" id="RKO93434.1"/>
    </source>
</evidence>
<sequence>MTDISQLQGDRVFPVDSKGADSSSSVTERPESVTKGWLGRVRWVLLVVPDGIFTCVGFDAHVPDPLPVSRWRPSWGNSGHLLVLQSLAVTGPLTSPRFPHLQCFSRAAPFRTACSHLLFLSFKSSHIEPATTPDQLKNSPNLKNGPKVTKPGANQLDSFAAIEHFALLPVQRTRSWKLHTSNNLIGRRPTDYRSPRVICPAFSVTDSNPVGGGEGGAGRGIFNGAYRRRGKQPRVGFRFWKGLNREEVRISSLHKRRRRGVRLLLGGGRETGAFKGENGRGGAE</sequence>
<organism evidence="2 3">
    <name type="scientific">Blyttiomyces helicus</name>
    <dbReference type="NCBI Taxonomy" id="388810"/>
    <lineage>
        <taxon>Eukaryota</taxon>
        <taxon>Fungi</taxon>
        <taxon>Fungi incertae sedis</taxon>
        <taxon>Chytridiomycota</taxon>
        <taxon>Chytridiomycota incertae sedis</taxon>
        <taxon>Chytridiomycetes</taxon>
        <taxon>Chytridiomycetes incertae sedis</taxon>
        <taxon>Blyttiomyces</taxon>
    </lineage>
</organism>
<reference evidence="3" key="1">
    <citation type="journal article" date="2018" name="Nat. Microbiol.">
        <title>Leveraging single-cell genomics to expand the fungal tree of life.</title>
        <authorList>
            <person name="Ahrendt S.R."/>
            <person name="Quandt C.A."/>
            <person name="Ciobanu D."/>
            <person name="Clum A."/>
            <person name="Salamov A."/>
            <person name="Andreopoulos B."/>
            <person name="Cheng J.F."/>
            <person name="Woyke T."/>
            <person name="Pelin A."/>
            <person name="Henrissat B."/>
            <person name="Reynolds N.K."/>
            <person name="Benny G.L."/>
            <person name="Smith M.E."/>
            <person name="James T.Y."/>
            <person name="Grigoriev I.V."/>
        </authorList>
    </citation>
    <scope>NUCLEOTIDE SEQUENCE [LARGE SCALE GENOMIC DNA]</scope>
</reference>
<dbReference type="Proteomes" id="UP000269721">
    <property type="component" value="Unassembled WGS sequence"/>
</dbReference>
<keyword evidence="3" id="KW-1185">Reference proteome</keyword>
<dbReference type="EMBL" id="KZ994243">
    <property type="protein sequence ID" value="RKO93434.1"/>
    <property type="molecule type" value="Genomic_DNA"/>
</dbReference>
<gene>
    <name evidence="2" type="ORF">BDK51DRAFT_38460</name>
</gene>
<accession>A0A4P9WKT2</accession>
<evidence type="ECO:0000256" key="1">
    <source>
        <dbReference type="SAM" id="MobiDB-lite"/>
    </source>
</evidence>
<dbReference type="AlphaFoldDB" id="A0A4P9WKT2"/>